<feature type="signal peptide" evidence="1">
    <location>
        <begin position="1"/>
        <end position="19"/>
    </location>
</feature>
<comment type="caution">
    <text evidence="2">The sequence shown here is derived from an EMBL/GenBank/DDBJ whole genome shotgun (WGS) entry which is preliminary data.</text>
</comment>
<keyword evidence="3" id="KW-1185">Reference proteome</keyword>
<dbReference type="OrthoDB" id="547680at2"/>
<keyword evidence="1" id="KW-0732">Signal</keyword>
<evidence type="ECO:0000313" key="3">
    <source>
        <dbReference type="Proteomes" id="UP000297753"/>
    </source>
</evidence>
<sequence length="270" mass="30975">MKLWIYAAVALSLSMQCFAKESLRLTLASQLDGGHEFYHELLYEALTREGYKVRIEIPSEHIPQKRVIKMVQGDKLSMTWLLSTPERDDRYVSVDVPLTNGLIGKRVLLIPPKLQAKFDSIETIDELRNSKLVAGMGVNWFDVDVWNNNQLSVYLEDGEWRSLYDKLSVDGDVNYFPRGINEIGAEAAMNSHLAIEKRLLLVYEKDFKFYLSPSMAQYKTEIESALKQAKQDGLIDQLVEKYWGASYKTLNPTERVVIKLALPNLESQKH</sequence>
<accession>A0A4Y8WIA0</accession>
<dbReference type="EMBL" id="SATR01000007">
    <property type="protein sequence ID" value="TFH92376.1"/>
    <property type="molecule type" value="Genomic_DNA"/>
</dbReference>
<evidence type="ECO:0000313" key="2">
    <source>
        <dbReference type="EMBL" id="TFH92376.1"/>
    </source>
</evidence>
<dbReference type="AlphaFoldDB" id="A0A4Y8WIA0"/>
<protein>
    <recommendedName>
        <fullName evidence="4">Transporter substrate-binding domain-containing protein</fullName>
    </recommendedName>
</protein>
<feature type="chain" id="PRO_5021316088" description="Transporter substrate-binding domain-containing protein" evidence="1">
    <location>
        <begin position="20"/>
        <end position="270"/>
    </location>
</feature>
<reference evidence="2 3" key="1">
    <citation type="submission" date="2019-01" db="EMBL/GenBank/DDBJ databases">
        <title>Vibrio BEI176 sp. nov, a marine bacterium isolated from China: eastern marignal seas.</title>
        <authorList>
            <person name="Li B."/>
        </authorList>
    </citation>
    <scope>NUCLEOTIDE SEQUENCE [LARGE SCALE GENOMIC DNA]</scope>
    <source>
        <strain evidence="2 3">BEI176</strain>
    </source>
</reference>
<dbReference type="RefSeq" id="WP_134834825.1">
    <property type="nucleotide sequence ID" value="NZ_SATR01000007.1"/>
</dbReference>
<organism evidence="2 3">
    <name type="scientific">Vibrio ouci</name>
    <dbReference type="NCBI Taxonomy" id="2499078"/>
    <lineage>
        <taxon>Bacteria</taxon>
        <taxon>Pseudomonadati</taxon>
        <taxon>Pseudomonadota</taxon>
        <taxon>Gammaproteobacteria</taxon>
        <taxon>Vibrionales</taxon>
        <taxon>Vibrionaceae</taxon>
        <taxon>Vibrio</taxon>
    </lineage>
</organism>
<dbReference type="SUPFAM" id="SSF53850">
    <property type="entry name" value="Periplasmic binding protein-like II"/>
    <property type="match status" value="1"/>
</dbReference>
<evidence type="ECO:0000256" key="1">
    <source>
        <dbReference type="SAM" id="SignalP"/>
    </source>
</evidence>
<proteinExistence type="predicted"/>
<evidence type="ECO:0008006" key="4">
    <source>
        <dbReference type="Google" id="ProtNLM"/>
    </source>
</evidence>
<name>A0A4Y8WIA0_9VIBR</name>
<dbReference type="Proteomes" id="UP000297753">
    <property type="component" value="Unassembled WGS sequence"/>
</dbReference>
<gene>
    <name evidence="2" type="ORF">ELS82_06840</name>
</gene>